<dbReference type="Proteomes" id="UP000027586">
    <property type="component" value="Unassembled WGS sequence"/>
</dbReference>
<dbReference type="PANTHER" id="PTHR15371:SF0">
    <property type="entry name" value="SD19278P"/>
    <property type="match status" value="1"/>
</dbReference>
<gene>
    <name evidence="7" type="ORF">LCOR_08669.1</name>
</gene>
<evidence type="ECO:0000256" key="5">
    <source>
        <dbReference type="SAM" id="MobiDB-lite"/>
    </source>
</evidence>
<evidence type="ECO:0000256" key="6">
    <source>
        <dbReference type="SAM" id="Phobius"/>
    </source>
</evidence>
<comment type="caution">
    <text evidence="7">The sequence shown here is derived from an EMBL/GenBank/DDBJ whole genome shotgun (WGS) entry which is preliminary data.</text>
</comment>
<comment type="subcellular location">
    <subcellularLocation>
        <location evidence="1">Membrane</location>
        <topology evidence="1">Multi-pass membrane protein</topology>
    </subcellularLocation>
</comment>
<dbReference type="GO" id="GO:0005744">
    <property type="term" value="C:TIM23 mitochondrial import inner membrane translocase complex"/>
    <property type="evidence" value="ECO:0007669"/>
    <property type="project" value="EnsemblFungi"/>
</dbReference>
<evidence type="ECO:0000313" key="8">
    <source>
        <dbReference type="Proteomes" id="UP000027586"/>
    </source>
</evidence>
<organism evidence="7 8">
    <name type="scientific">Lichtheimia corymbifera JMRC:FSU:9682</name>
    <dbReference type="NCBI Taxonomy" id="1263082"/>
    <lineage>
        <taxon>Eukaryota</taxon>
        <taxon>Fungi</taxon>
        <taxon>Fungi incertae sedis</taxon>
        <taxon>Mucoromycota</taxon>
        <taxon>Mucoromycotina</taxon>
        <taxon>Mucoromycetes</taxon>
        <taxon>Mucorales</taxon>
        <taxon>Lichtheimiaceae</taxon>
        <taxon>Lichtheimia</taxon>
    </lineage>
</organism>
<dbReference type="STRING" id="1263082.A0A068S6Y0"/>
<feature type="compositionally biased region" description="Polar residues" evidence="5">
    <location>
        <begin position="7"/>
        <end position="28"/>
    </location>
</feature>
<feature type="compositionally biased region" description="Low complexity" evidence="5">
    <location>
        <begin position="41"/>
        <end position="54"/>
    </location>
</feature>
<reference evidence="7" key="1">
    <citation type="submission" date="2013-08" db="EMBL/GenBank/DDBJ databases">
        <title>Gene expansion shapes genome architecture in the human pathogen Lichtheimia corymbifera: an evolutionary genomics analysis in the ancient terrestrial Mucorales (Mucoromycotina).</title>
        <authorList>
            <person name="Schwartze V.U."/>
            <person name="Winter S."/>
            <person name="Shelest E."/>
            <person name="Marcet-Houben M."/>
            <person name="Horn F."/>
            <person name="Wehner S."/>
            <person name="Hoffmann K."/>
            <person name="Riege K."/>
            <person name="Sammeth M."/>
            <person name="Nowrousian M."/>
            <person name="Valiante V."/>
            <person name="Linde J."/>
            <person name="Jacobsen I.D."/>
            <person name="Marz M."/>
            <person name="Brakhage A.A."/>
            <person name="Gabaldon T."/>
            <person name="Bocker S."/>
            <person name="Voigt K."/>
        </authorList>
    </citation>
    <scope>NUCLEOTIDE SEQUENCE [LARGE SCALE GENOMIC DNA]</scope>
    <source>
        <strain evidence="7">FSU 9682</strain>
    </source>
</reference>
<keyword evidence="2 6" id="KW-0812">Transmembrane</keyword>
<dbReference type="InterPro" id="IPR045238">
    <property type="entry name" value="Tim23-like"/>
</dbReference>
<dbReference type="GO" id="GO:0030150">
    <property type="term" value="P:protein import into mitochondrial matrix"/>
    <property type="evidence" value="ECO:0007669"/>
    <property type="project" value="EnsemblFungi"/>
</dbReference>
<name>A0A068S6Y0_9FUNG</name>
<evidence type="ECO:0000256" key="1">
    <source>
        <dbReference type="ARBA" id="ARBA00004141"/>
    </source>
</evidence>
<dbReference type="AlphaFoldDB" id="A0A068S6Y0"/>
<dbReference type="EMBL" id="CBTN010000049">
    <property type="protein sequence ID" value="CDH57765.1"/>
    <property type="molecule type" value="Genomic_DNA"/>
</dbReference>
<keyword evidence="4 6" id="KW-0472">Membrane</keyword>
<dbReference type="VEuPathDB" id="FungiDB:LCOR_08669.1"/>
<sequence>MGIFGFGSSSSKPEETATSTSTDFVSNESTDDIYSPTGGQSSYDDYGSSSSMSDNSYDKMPDFMSQLSFDAAKLQPMSVQGGIDFLQVEDQYGGGSGAGAGVVGGGASLAPSRGWTDDLCYGTGTTYLAGLTLGGAYGMAEGLKKSAQQGPQNMKVRLNTTLNTITRRGPGLGNAVGVIAMMYNGTTALIDYSRGKHDIFSSIGGGAIAGAIFKSTAGPRVMAMSSGICAAVAGVWSLGVSAFAEN</sequence>
<dbReference type="GO" id="GO:0030943">
    <property type="term" value="F:mitochondrion targeting sequence binding"/>
    <property type="evidence" value="ECO:0007669"/>
    <property type="project" value="EnsemblFungi"/>
</dbReference>
<evidence type="ECO:0000256" key="4">
    <source>
        <dbReference type="ARBA" id="ARBA00023136"/>
    </source>
</evidence>
<dbReference type="PANTHER" id="PTHR15371">
    <property type="entry name" value="TIM23"/>
    <property type="match status" value="1"/>
</dbReference>
<evidence type="ECO:0008006" key="9">
    <source>
        <dbReference type="Google" id="ProtNLM"/>
    </source>
</evidence>
<dbReference type="Pfam" id="PF02466">
    <property type="entry name" value="Tim17"/>
    <property type="match status" value="1"/>
</dbReference>
<evidence type="ECO:0000313" key="7">
    <source>
        <dbReference type="EMBL" id="CDH57765.1"/>
    </source>
</evidence>
<keyword evidence="3 6" id="KW-1133">Transmembrane helix</keyword>
<accession>A0A068S6Y0</accession>
<keyword evidence="8" id="KW-1185">Reference proteome</keyword>
<evidence type="ECO:0000256" key="2">
    <source>
        <dbReference type="ARBA" id="ARBA00022692"/>
    </source>
</evidence>
<dbReference type="OrthoDB" id="159299at2759"/>
<evidence type="ECO:0000256" key="3">
    <source>
        <dbReference type="ARBA" id="ARBA00022989"/>
    </source>
</evidence>
<feature type="region of interest" description="Disordered" evidence="5">
    <location>
        <begin position="1"/>
        <end position="54"/>
    </location>
</feature>
<dbReference type="GO" id="GO:0008320">
    <property type="term" value="F:protein transmembrane transporter activity"/>
    <property type="evidence" value="ECO:0007669"/>
    <property type="project" value="EnsemblFungi"/>
</dbReference>
<protein>
    <recommendedName>
        <fullName evidence="9">Mitochondrial import inner membrane translocase subunit tim23</fullName>
    </recommendedName>
</protein>
<proteinExistence type="predicted"/>
<feature type="transmembrane region" description="Helical" evidence="6">
    <location>
        <begin position="221"/>
        <end position="244"/>
    </location>
</feature>